<reference evidence="6" key="1">
    <citation type="journal article" date="2021" name="PeerJ">
        <title>Extensive microbial diversity within the chicken gut microbiome revealed by metagenomics and culture.</title>
        <authorList>
            <person name="Gilroy R."/>
            <person name="Ravi A."/>
            <person name="Getino M."/>
            <person name="Pursley I."/>
            <person name="Horton D.L."/>
            <person name="Alikhan N.F."/>
            <person name="Baker D."/>
            <person name="Gharbi K."/>
            <person name="Hall N."/>
            <person name="Watson M."/>
            <person name="Adriaenssens E.M."/>
            <person name="Foster-Nyarko E."/>
            <person name="Jarju S."/>
            <person name="Secka A."/>
            <person name="Antonio M."/>
            <person name="Oren A."/>
            <person name="Chaudhuri R.R."/>
            <person name="La Ragione R."/>
            <person name="Hildebrand F."/>
            <person name="Pallen M.J."/>
        </authorList>
    </citation>
    <scope>NUCLEOTIDE SEQUENCE</scope>
    <source>
        <strain evidence="6">ChiSjej5B23-15282</strain>
    </source>
</reference>
<dbReference type="Pfam" id="PF22124">
    <property type="entry name" value="Glyco_hydro_95_cat"/>
    <property type="match status" value="1"/>
</dbReference>
<sequence length="1655" mass="179139">MKRKRVFAAFLSLVLAGQMAFSAIPAYAAGSDEGIRDMAEAGGGEIDPDASNKPMPDGNKLRMWYTSPGERSDWENTSLVIGNGKTGGILFGQVANDQIHFNEKTLWRGGPSESRPDYDGGNRDEAVTEEQLEALRQKMDDHSEAVFPQGTSTTTEVWGDGAGMGQYQDFGDLYLDFSATGMTNDNVENYVRDLDMRTGISSVNYDYEGTHYEREYFASHPDNAVVTRLTASEKGKISFTASVQAASGLTAAASAEGGKITLAGEVNDNQMKCEMQAQIVNEGGTVTDNADGTVTVENADAVTIIYSTDTDYKNEYPVYRTGETAEELNASLAETVDAAAEKSYDDLRSAHVEDYSELFGRVEIDLGGECAQKPINEMMADYRAGNHDHVLEEMVFQFGRYLTIAASREGDELPSNLCGIWMIGSAGSYWGADFHFNVNVEMNYWPAYQTNLAECGSVFTDYMESLVQPGRVTAEKSAAQKTEDVINTPIGEGNGFLVNTQNNPFGCTAPFGSQEYGWNVTGSSWAMQNVYDQYLYTQDKQLLEDTIYPMLKEMTNFWDGFLWWSDYQDRLVVGPSFSAEQGPTVNGTTYDQSLVWELYDMAIDASEELGVDEDEREEWKETQSQLNPIIIGDEGQIKEWYEETTTGKAQAGDLPEVNIPNFGAGGSANQGSLHRHTSQLIGLYPGTLINQDTEEWMEAAIRTLEIRDERGSAGEVGPAGTGWSKAHKLNMWARTGNGENTYKLISGMIAGNRNGILDTFLDSHPPYQIDGNYGLTAGISEALLQSQLGYTQFLPAISEAWDEGNIQGLVARGNFVIGMEWSDNSADRFTVTSRSGGTFTGEYDNLGAYTVKTADGESVETTKISDDRISFPTEQGQTYVIDFNSTPVKLQAQVDAAKELSAQMTDELLAPAKAALDACIAESEQVIADEDSSRYSEQTKVLADACATAQAAAALKDAYRAAEEVSQTVDPNETWETYKEAAAALQSQLTEAAAVLAQDGAGQAEYSGAQAALEAASAALTGLAERLVVNFTPGTGVVSAGQEITLSSEFDDLQIRYTTDGNDPIYFSAVYEGPITMTGDKMTVKAALYSGTRRMSEVFTSVYDAGGERQNLAVTATDVATSSDYDSAHDGWKAADGNKNEPSRWATPDGTYEAWLELTFAEPITVDGAGVYQYNQGTSDRNIITNFNIEYWDGGQWIPALEGQSMGDGGMDREWTGNFEAVTSDRFRLNIVEGVNPTVYEFELYKPEETQTVETDKTLLQGAIAEAEEAIESGQTDAADADLRESFMTVYDYALAVNENAVSSQDTIDRTYNALTEEIRKLDEAVKPVSKTILELYLNEAKALVEDGTVSGLVESVQKLFDEAIAEGEAVMAKEYATRDEVLQAAAKLMYAVQAQGMLAGDKTDLEMAIELAGMIDLTQYVEAGQAEFTAALAKANEVMEDGDAFQEDVDTAWTALTEAILNLRLKADKSVLEDLISQTAHLDLSSYTEESVVTFRAAFAAAKTVLLDESLSVDNQAEVDEAVTALQAAYDGLEKVQAEPEDPDAENPDAENPDTENPDTENPDTENPDGDNADNTQNPDGQGEAQDPSDAGQGGNGSADKNHAADTQNSADSGKGAAAEKAAKTGDAAPIAAAGMMLVLSAGAVVLLGRKRSR</sequence>
<feature type="compositionally biased region" description="Acidic residues" evidence="2">
    <location>
        <begin position="1540"/>
        <end position="1573"/>
    </location>
</feature>
<dbReference type="InterPro" id="IPR008979">
    <property type="entry name" value="Galactose-bd-like_sf"/>
</dbReference>
<dbReference type="EMBL" id="DXFA01000069">
    <property type="protein sequence ID" value="HIX48085.1"/>
    <property type="molecule type" value="Genomic_DNA"/>
</dbReference>
<keyword evidence="3" id="KW-0812">Transmembrane</keyword>
<dbReference type="Gene3D" id="1.20.1270.90">
    <property type="entry name" value="AF1782-like"/>
    <property type="match status" value="2"/>
</dbReference>
<dbReference type="InterPro" id="IPR059177">
    <property type="entry name" value="GH29D-like_dom"/>
</dbReference>
<gene>
    <name evidence="6" type="ORF">H9981_03590</name>
</gene>
<feature type="domain" description="F5/8 type C" evidence="5">
    <location>
        <begin position="1100"/>
        <end position="1247"/>
    </location>
</feature>
<evidence type="ECO:0000256" key="1">
    <source>
        <dbReference type="ARBA" id="ARBA00023295"/>
    </source>
</evidence>
<dbReference type="Pfam" id="PF14498">
    <property type="entry name" value="Glyco_hyd_65N_2"/>
    <property type="match status" value="1"/>
</dbReference>
<feature type="transmembrane region" description="Helical" evidence="3">
    <location>
        <begin position="1629"/>
        <end position="1649"/>
    </location>
</feature>
<dbReference type="Pfam" id="PF00754">
    <property type="entry name" value="F5_F8_type_C"/>
    <property type="match status" value="1"/>
</dbReference>
<reference evidence="6" key="2">
    <citation type="submission" date="2021-04" db="EMBL/GenBank/DDBJ databases">
        <authorList>
            <person name="Gilroy R."/>
        </authorList>
    </citation>
    <scope>NUCLEOTIDE SEQUENCE</scope>
    <source>
        <strain evidence="6">ChiSjej5B23-15282</strain>
    </source>
</reference>
<dbReference type="PANTHER" id="PTHR31084:SF19">
    <property type="entry name" value="GLYCOSYL HYDROLASE FAMILY 95 N-TERMINAL DOMAIN-CONTAINING PROTEIN"/>
    <property type="match status" value="1"/>
</dbReference>
<dbReference type="SUPFAM" id="SSF49785">
    <property type="entry name" value="Galactose-binding domain-like"/>
    <property type="match status" value="1"/>
</dbReference>
<comment type="caution">
    <text evidence="6">The sequence shown here is derived from an EMBL/GenBank/DDBJ whole genome shotgun (WGS) entry which is preliminary data.</text>
</comment>
<feature type="compositionally biased region" description="Basic and acidic residues" evidence="2">
    <location>
        <begin position="114"/>
        <end position="123"/>
    </location>
</feature>
<dbReference type="PROSITE" id="PS50022">
    <property type="entry name" value="FA58C_3"/>
    <property type="match status" value="1"/>
</dbReference>
<dbReference type="Proteomes" id="UP000824243">
    <property type="component" value="Unassembled WGS sequence"/>
</dbReference>
<name>A0A9D2ASB3_9FIRM</name>
<feature type="region of interest" description="Disordered" evidence="2">
    <location>
        <begin position="104"/>
        <end position="123"/>
    </location>
</feature>
<keyword evidence="6" id="KW-0378">Hydrolase</keyword>
<dbReference type="Gene3D" id="2.60.40.1180">
    <property type="entry name" value="Golgi alpha-mannosidase II"/>
    <property type="match status" value="1"/>
</dbReference>
<keyword evidence="1" id="KW-0326">Glycosidase</keyword>
<feature type="chain" id="PRO_5038832688" evidence="4">
    <location>
        <begin position="29"/>
        <end position="1655"/>
    </location>
</feature>
<proteinExistence type="predicted"/>
<feature type="signal peptide" evidence="4">
    <location>
        <begin position="1"/>
        <end position="28"/>
    </location>
</feature>
<dbReference type="InterPro" id="IPR027414">
    <property type="entry name" value="GH95_N_dom"/>
</dbReference>
<dbReference type="Gene3D" id="2.70.98.50">
    <property type="entry name" value="putative glycoside hydrolase family protein from bacillus halodurans"/>
    <property type="match status" value="1"/>
</dbReference>
<feature type="region of interest" description="Disordered" evidence="2">
    <location>
        <begin position="1538"/>
        <end position="1626"/>
    </location>
</feature>
<evidence type="ECO:0000256" key="4">
    <source>
        <dbReference type="SAM" id="SignalP"/>
    </source>
</evidence>
<keyword evidence="3" id="KW-0472">Membrane</keyword>
<dbReference type="InterPro" id="IPR012341">
    <property type="entry name" value="6hp_glycosidase-like_sf"/>
</dbReference>
<dbReference type="Pfam" id="PF13290">
    <property type="entry name" value="CHB_HEX_C_1"/>
    <property type="match status" value="1"/>
</dbReference>
<dbReference type="GO" id="GO:0004560">
    <property type="term" value="F:alpha-L-fucosidase activity"/>
    <property type="evidence" value="ECO:0007669"/>
    <property type="project" value="TreeGrafter"/>
</dbReference>
<dbReference type="SUPFAM" id="SSF48208">
    <property type="entry name" value="Six-hairpin glycosidases"/>
    <property type="match status" value="1"/>
</dbReference>
<evidence type="ECO:0000313" key="7">
    <source>
        <dbReference type="Proteomes" id="UP000824243"/>
    </source>
</evidence>
<keyword evidence="3" id="KW-1133">Transmembrane helix</keyword>
<keyword evidence="4" id="KW-0732">Signal</keyword>
<dbReference type="Gene3D" id="1.50.10.10">
    <property type="match status" value="1"/>
</dbReference>
<organism evidence="6 7">
    <name type="scientific">Candidatus Mediterraneibacter caccavium</name>
    <dbReference type="NCBI Taxonomy" id="2838661"/>
    <lineage>
        <taxon>Bacteria</taxon>
        <taxon>Bacillati</taxon>
        <taxon>Bacillota</taxon>
        <taxon>Clostridia</taxon>
        <taxon>Lachnospirales</taxon>
        <taxon>Lachnospiraceae</taxon>
        <taxon>Mediterraneibacter</taxon>
    </lineage>
</organism>
<evidence type="ECO:0000313" key="6">
    <source>
        <dbReference type="EMBL" id="HIX48085.1"/>
    </source>
</evidence>
<evidence type="ECO:0000256" key="3">
    <source>
        <dbReference type="SAM" id="Phobius"/>
    </source>
</evidence>
<feature type="region of interest" description="Disordered" evidence="2">
    <location>
        <begin position="38"/>
        <end position="59"/>
    </location>
</feature>
<dbReference type="InterPro" id="IPR008928">
    <property type="entry name" value="6-hairpin_glycosidase_sf"/>
</dbReference>
<dbReference type="InterPro" id="IPR049053">
    <property type="entry name" value="AFCA-like_C"/>
</dbReference>
<accession>A0A9D2ASB3</accession>
<dbReference type="Pfam" id="PF21307">
    <property type="entry name" value="Glyco_hydro_95_C"/>
    <property type="match status" value="1"/>
</dbReference>
<dbReference type="InterPro" id="IPR054363">
    <property type="entry name" value="GH95_cat"/>
</dbReference>
<dbReference type="InterPro" id="IPR013780">
    <property type="entry name" value="Glyco_hydro_b"/>
</dbReference>
<feature type="compositionally biased region" description="Low complexity" evidence="2">
    <location>
        <begin position="1611"/>
        <end position="1626"/>
    </location>
</feature>
<dbReference type="Pfam" id="PF07554">
    <property type="entry name" value="FIVAR"/>
    <property type="match status" value="4"/>
</dbReference>
<evidence type="ECO:0000256" key="2">
    <source>
        <dbReference type="SAM" id="MobiDB-lite"/>
    </source>
</evidence>
<dbReference type="PANTHER" id="PTHR31084">
    <property type="entry name" value="ALPHA-L-FUCOSIDASE 2"/>
    <property type="match status" value="1"/>
</dbReference>
<dbReference type="GO" id="GO:0005975">
    <property type="term" value="P:carbohydrate metabolic process"/>
    <property type="evidence" value="ECO:0007669"/>
    <property type="project" value="InterPro"/>
</dbReference>
<dbReference type="Gene3D" id="2.60.120.260">
    <property type="entry name" value="Galactose-binding domain-like"/>
    <property type="match status" value="1"/>
</dbReference>
<evidence type="ECO:0000259" key="5">
    <source>
        <dbReference type="PROSITE" id="PS50022"/>
    </source>
</evidence>
<dbReference type="InterPro" id="IPR000421">
    <property type="entry name" value="FA58C"/>
</dbReference>
<protein>
    <submittedName>
        <fullName evidence="6">Glycoside hydrolase N-terminal domain-containing protein</fullName>
    </submittedName>
</protein>